<comment type="caution">
    <text evidence="2">The sequence shown here is derived from an EMBL/GenBank/DDBJ whole genome shotgun (WGS) entry which is preliminary data.</text>
</comment>
<dbReference type="HOGENOM" id="CLU_2839755_0_0_6"/>
<dbReference type="EMBL" id="APRW01000001">
    <property type="protein sequence ID" value="ENX24899.1"/>
    <property type="molecule type" value="Genomic_DNA"/>
</dbReference>
<name>N9NUR3_9GAMM</name>
<keyword evidence="1" id="KW-0732">Signal</keyword>
<sequence>MKKTLIILTTVCVTAISGCASNSASQKGLKKSPCACVYQPLPSADYQHSDPFAKTTTSLVEGTKA</sequence>
<feature type="signal peptide" evidence="1">
    <location>
        <begin position="1"/>
        <end position="20"/>
    </location>
</feature>
<protein>
    <recommendedName>
        <fullName evidence="4">Lipoprotein</fullName>
    </recommendedName>
</protein>
<accession>N9NUR3</accession>
<evidence type="ECO:0000313" key="2">
    <source>
        <dbReference type="EMBL" id="ENX24899.1"/>
    </source>
</evidence>
<gene>
    <name evidence="2" type="ORF">F892_00049</name>
</gene>
<reference evidence="2 3" key="1">
    <citation type="submission" date="2013-02" db="EMBL/GenBank/DDBJ databases">
        <title>The Genome Sequence of Acinetobacter sp. NIPH 2168.</title>
        <authorList>
            <consortium name="The Broad Institute Genome Sequencing Platform"/>
            <consortium name="The Broad Institute Genome Sequencing Center for Infectious Disease"/>
            <person name="Cerqueira G."/>
            <person name="Feldgarden M."/>
            <person name="Courvalin P."/>
            <person name="Perichon B."/>
            <person name="Grillot-Courvalin C."/>
            <person name="Clermont D."/>
            <person name="Rocha E."/>
            <person name="Yoon E.-J."/>
            <person name="Nemec A."/>
            <person name="Walker B."/>
            <person name="Young S.K."/>
            <person name="Zeng Q."/>
            <person name="Gargeya S."/>
            <person name="Fitzgerald M."/>
            <person name="Haas B."/>
            <person name="Abouelleil A."/>
            <person name="Alvarado L."/>
            <person name="Arachchi H.M."/>
            <person name="Berlin A.M."/>
            <person name="Chapman S.B."/>
            <person name="Dewar J."/>
            <person name="Goldberg J."/>
            <person name="Griggs A."/>
            <person name="Gujja S."/>
            <person name="Hansen M."/>
            <person name="Howarth C."/>
            <person name="Imamovic A."/>
            <person name="Larimer J."/>
            <person name="McCowan C."/>
            <person name="Murphy C."/>
            <person name="Neiman D."/>
            <person name="Pearson M."/>
            <person name="Priest M."/>
            <person name="Roberts A."/>
            <person name="Saif S."/>
            <person name="Shea T."/>
            <person name="Sisk P."/>
            <person name="Sykes S."/>
            <person name="Wortman J."/>
            <person name="Nusbaum C."/>
            <person name="Birren B."/>
        </authorList>
    </citation>
    <scope>NUCLEOTIDE SEQUENCE [LARGE SCALE GENOMIC DNA]</scope>
    <source>
        <strain evidence="2 3">NIPH 2168</strain>
    </source>
</reference>
<proteinExistence type="predicted"/>
<dbReference type="OrthoDB" id="6708999at2"/>
<evidence type="ECO:0000256" key="1">
    <source>
        <dbReference type="SAM" id="SignalP"/>
    </source>
</evidence>
<evidence type="ECO:0000313" key="3">
    <source>
        <dbReference type="Proteomes" id="UP000013173"/>
    </source>
</evidence>
<dbReference type="GeneID" id="303685447"/>
<feature type="chain" id="PRO_5004149509" description="Lipoprotein" evidence="1">
    <location>
        <begin position="21"/>
        <end position="65"/>
    </location>
</feature>
<dbReference type="AlphaFoldDB" id="N9NUR3"/>
<dbReference type="PATRIC" id="fig|1217706.3.peg.40"/>
<dbReference type="RefSeq" id="WP_005254941.1">
    <property type="nucleotide sequence ID" value="NZ_BMDR01000015.1"/>
</dbReference>
<evidence type="ECO:0008006" key="4">
    <source>
        <dbReference type="Google" id="ProtNLM"/>
    </source>
</evidence>
<keyword evidence="3" id="KW-1185">Reference proteome</keyword>
<organism evidence="2 3">
    <name type="scientific">Acinetobacter vivianii</name>
    <dbReference type="NCBI Taxonomy" id="1776742"/>
    <lineage>
        <taxon>Bacteria</taxon>
        <taxon>Pseudomonadati</taxon>
        <taxon>Pseudomonadota</taxon>
        <taxon>Gammaproteobacteria</taxon>
        <taxon>Moraxellales</taxon>
        <taxon>Moraxellaceae</taxon>
        <taxon>Acinetobacter</taxon>
    </lineage>
</organism>
<dbReference type="PROSITE" id="PS51257">
    <property type="entry name" value="PROKAR_LIPOPROTEIN"/>
    <property type="match status" value="1"/>
</dbReference>
<dbReference type="Proteomes" id="UP000013173">
    <property type="component" value="Unassembled WGS sequence"/>
</dbReference>